<evidence type="ECO:0000256" key="1">
    <source>
        <dbReference type="SAM" id="MobiDB-lite"/>
    </source>
</evidence>
<comment type="caution">
    <text evidence="2">The sequence shown here is derived from an EMBL/GenBank/DDBJ whole genome shotgun (WGS) entry which is preliminary data.</text>
</comment>
<evidence type="ECO:0000313" key="3">
    <source>
        <dbReference type="Proteomes" id="UP001385951"/>
    </source>
</evidence>
<dbReference type="EMBL" id="JASBNA010000046">
    <property type="protein sequence ID" value="KAK7680858.1"/>
    <property type="molecule type" value="Genomic_DNA"/>
</dbReference>
<keyword evidence="3" id="KW-1185">Reference proteome</keyword>
<sequence>MGPLREVCDDLSEALGDVERNLLRHDRKIESVRVSHDTHLSTLESSLLQLEERHRRDRDILEDHAILLPHGRQVSGYIQTALCYATQLSRKAYNVILPYVPFDISPKSSAPSGLVRHSVDVSLDPPCRNGSNKSPVLFTTRLETIPEAEDSDSDGTYVSGEEVPVETSPTRQLKTTLKRSRSISPLRRGATSIGGFVYSVAVWPYHVTARLFWLFFSPVQKILL</sequence>
<gene>
    <name evidence="2" type="ORF">QCA50_016168</name>
</gene>
<accession>A0AAW0FGL1</accession>
<dbReference type="Proteomes" id="UP001385951">
    <property type="component" value="Unassembled WGS sequence"/>
</dbReference>
<protein>
    <submittedName>
        <fullName evidence="2">Uncharacterized protein</fullName>
    </submittedName>
</protein>
<evidence type="ECO:0000313" key="2">
    <source>
        <dbReference type="EMBL" id="KAK7680858.1"/>
    </source>
</evidence>
<name>A0AAW0FGL1_9APHY</name>
<dbReference type="AlphaFoldDB" id="A0AAW0FGL1"/>
<proteinExistence type="predicted"/>
<feature type="region of interest" description="Disordered" evidence="1">
    <location>
        <begin position="148"/>
        <end position="169"/>
    </location>
</feature>
<organism evidence="2 3">
    <name type="scientific">Cerrena zonata</name>
    <dbReference type="NCBI Taxonomy" id="2478898"/>
    <lineage>
        <taxon>Eukaryota</taxon>
        <taxon>Fungi</taxon>
        <taxon>Dikarya</taxon>
        <taxon>Basidiomycota</taxon>
        <taxon>Agaricomycotina</taxon>
        <taxon>Agaricomycetes</taxon>
        <taxon>Polyporales</taxon>
        <taxon>Cerrenaceae</taxon>
        <taxon>Cerrena</taxon>
    </lineage>
</organism>
<reference evidence="2 3" key="1">
    <citation type="submission" date="2022-09" db="EMBL/GenBank/DDBJ databases">
        <authorList>
            <person name="Palmer J.M."/>
        </authorList>
    </citation>
    <scope>NUCLEOTIDE SEQUENCE [LARGE SCALE GENOMIC DNA]</scope>
    <source>
        <strain evidence="2 3">DSM 7382</strain>
    </source>
</reference>